<dbReference type="NCBIfam" id="TIGR00830">
    <property type="entry name" value="PTBA"/>
    <property type="match status" value="1"/>
</dbReference>
<gene>
    <name evidence="8" type="primary">crr_5</name>
    <name evidence="8" type="ORF">SDC9_115639</name>
</gene>
<keyword evidence="6" id="KW-0418">Kinase</keyword>
<evidence type="ECO:0000313" key="8">
    <source>
        <dbReference type="EMBL" id="MPM68705.1"/>
    </source>
</evidence>
<dbReference type="GO" id="GO:0009401">
    <property type="term" value="P:phosphoenolpyruvate-dependent sugar phosphotransferase system"/>
    <property type="evidence" value="ECO:0007669"/>
    <property type="project" value="UniProtKB-KW"/>
</dbReference>
<comment type="caution">
    <text evidence="8">The sequence shown here is derived from an EMBL/GenBank/DDBJ whole genome shotgun (WGS) entry which is preliminary data.</text>
</comment>
<accession>A0A645BTQ2</accession>
<dbReference type="PANTHER" id="PTHR45008:SF1">
    <property type="entry name" value="PTS SYSTEM GLUCOSE-SPECIFIC EIIA COMPONENT"/>
    <property type="match status" value="1"/>
</dbReference>
<dbReference type="InterPro" id="IPR050890">
    <property type="entry name" value="PTS_EIIA_component"/>
</dbReference>
<dbReference type="EMBL" id="VSSQ01022410">
    <property type="protein sequence ID" value="MPM68705.1"/>
    <property type="molecule type" value="Genomic_DNA"/>
</dbReference>
<dbReference type="PROSITE" id="PS51093">
    <property type="entry name" value="PTS_EIIA_TYPE_1"/>
    <property type="match status" value="1"/>
</dbReference>
<dbReference type="AlphaFoldDB" id="A0A645BTQ2"/>
<protein>
    <submittedName>
        <fullName evidence="8">PTS system glucose-specific EIIA component</fullName>
    </submittedName>
</protein>
<keyword evidence="5" id="KW-0598">Phosphotransferase system</keyword>
<evidence type="ECO:0000256" key="3">
    <source>
        <dbReference type="ARBA" id="ARBA00022597"/>
    </source>
</evidence>
<comment type="subcellular location">
    <subcellularLocation>
        <location evidence="1">Cytoplasm</location>
    </subcellularLocation>
</comment>
<name>A0A645BTQ2_9ZZZZ</name>
<organism evidence="8">
    <name type="scientific">bioreactor metagenome</name>
    <dbReference type="NCBI Taxonomy" id="1076179"/>
    <lineage>
        <taxon>unclassified sequences</taxon>
        <taxon>metagenomes</taxon>
        <taxon>ecological metagenomes</taxon>
    </lineage>
</organism>
<keyword evidence="4" id="KW-0808">Transferase</keyword>
<evidence type="ECO:0000256" key="4">
    <source>
        <dbReference type="ARBA" id="ARBA00022679"/>
    </source>
</evidence>
<proteinExistence type="predicted"/>
<dbReference type="FunFam" id="2.70.70.10:FF:000001">
    <property type="entry name" value="PTS system glucose-specific IIA component"/>
    <property type="match status" value="1"/>
</dbReference>
<feature type="domain" description="PTS EIIA type-1" evidence="7">
    <location>
        <begin position="20"/>
        <end position="124"/>
    </location>
</feature>
<dbReference type="InterPro" id="IPR001127">
    <property type="entry name" value="PTS_EIIA_1_perm"/>
</dbReference>
<evidence type="ECO:0000256" key="2">
    <source>
        <dbReference type="ARBA" id="ARBA00022448"/>
    </source>
</evidence>
<evidence type="ECO:0000256" key="5">
    <source>
        <dbReference type="ARBA" id="ARBA00022683"/>
    </source>
</evidence>
<dbReference type="InterPro" id="IPR011055">
    <property type="entry name" value="Dup_hybrid_motif"/>
</dbReference>
<keyword evidence="3" id="KW-0762">Sugar transport</keyword>
<evidence type="ECO:0000259" key="7">
    <source>
        <dbReference type="PROSITE" id="PS51093"/>
    </source>
</evidence>
<sequence>MTSIVAPVSGVCIPVQQVKDPAFAGEMLGKGVAIEPTEGCLYAPADCEVSAVADTKHALGLTLLNGAELLIHVGIDTMRLNGKCFKPQVKKGQRVKQGDLLLKFDLKKIEKQGYDTVVPIVVTNYDEFGTLQCSTGKVATGDEIITID</sequence>
<dbReference type="PANTHER" id="PTHR45008">
    <property type="entry name" value="PTS SYSTEM GLUCOSE-SPECIFIC EIIA COMPONENT"/>
    <property type="match status" value="1"/>
</dbReference>
<dbReference type="SUPFAM" id="SSF51261">
    <property type="entry name" value="Duplicated hybrid motif"/>
    <property type="match status" value="1"/>
</dbReference>
<dbReference type="Pfam" id="PF00358">
    <property type="entry name" value="PTS_EIIA_1"/>
    <property type="match status" value="1"/>
</dbReference>
<evidence type="ECO:0000256" key="6">
    <source>
        <dbReference type="ARBA" id="ARBA00022777"/>
    </source>
</evidence>
<keyword evidence="2" id="KW-0813">Transport</keyword>
<reference evidence="8" key="1">
    <citation type="submission" date="2019-08" db="EMBL/GenBank/DDBJ databases">
        <authorList>
            <person name="Kucharzyk K."/>
            <person name="Murdoch R.W."/>
            <person name="Higgins S."/>
            <person name="Loffler F."/>
        </authorList>
    </citation>
    <scope>NUCLEOTIDE SEQUENCE</scope>
</reference>
<dbReference type="Gene3D" id="2.70.70.10">
    <property type="entry name" value="Glucose Permease (Domain IIA)"/>
    <property type="match status" value="1"/>
</dbReference>
<dbReference type="GO" id="GO:0005737">
    <property type="term" value="C:cytoplasm"/>
    <property type="evidence" value="ECO:0007669"/>
    <property type="project" value="UniProtKB-SubCell"/>
</dbReference>
<evidence type="ECO:0000256" key="1">
    <source>
        <dbReference type="ARBA" id="ARBA00004496"/>
    </source>
</evidence>
<dbReference type="GO" id="GO:0016301">
    <property type="term" value="F:kinase activity"/>
    <property type="evidence" value="ECO:0007669"/>
    <property type="project" value="UniProtKB-KW"/>
</dbReference>